<dbReference type="CDD" id="cd03250">
    <property type="entry name" value="ABCC_MRP_domain1"/>
    <property type="match status" value="2"/>
</dbReference>
<feature type="transmembrane region" description="Helical" evidence="12">
    <location>
        <begin position="133"/>
        <end position="152"/>
    </location>
</feature>
<feature type="transmembrane region" description="Helical" evidence="12">
    <location>
        <begin position="31"/>
        <end position="52"/>
    </location>
</feature>
<feature type="transmembrane region" description="Helical" evidence="12">
    <location>
        <begin position="243"/>
        <end position="266"/>
    </location>
</feature>
<feature type="transmembrane region" description="Helical" evidence="12">
    <location>
        <begin position="1691"/>
        <end position="1708"/>
    </location>
</feature>
<dbReference type="Proteomes" id="UP000016929">
    <property type="component" value="Unassembled WGS sequence"/>
</dbReference>
<feature type="transmembrane region" description="Helical" evidence="12">
    <location>
        <begin position="286"/>
        <end position="306"/>
    </location>
</feature>
<feature type="domain" description="ABC transporter" evidence="13">
    <location>
        <begin position="1760"/>
        <end position="1992"/>
    </location>
</feature>
<feature type="domain" description="ABC transporter" evidence="13">
    <location>
        <begin position="603"/>
        <end position="828"/>
    </location>
</feature>
<feature type="transmembrane region" description="Helical" evidence="12">
    <location>
        <begin position="926"/>
        <end position="948"/>
    </location>
</feature>
<keyword evidence="7" id="KW-0067">ATP-binding</keyword>
<evidence type="ECO:0000256" key="5">
    <source>
        <dbReference type="ARBA" id="ARBA00022692"/>
    </source>
</evidence>
<feature type="region of interest" description="Disordered" evidence="11">
    <location>
        <begin position="559"/>
        <end position="584"/>
    </location>
</feature>
<dbReference type="InterPro" id="IPR003593">
    <property type="entry name" value="AAA+_ATPase"/>
</dbReference>
<dbReference type="InterPro" id="IPR044726">
    <property type="entry name" value="ABCC_6TM_D2"/>
</dbReference>
<protein>
    <submittedName>
        <fullName evidence="15">Canalicular multispecific organic anion transporter 1</fullName>
    </submittedName>
</protein>
<dbReference type="HOGENOM" id="CLU_000604_27_5_1"/>
<evidence type="ECO:0000256" key="2">
    <source>
        <dbReference type="ARBA" id="ARBA00009726"/>
    </source>
</evidence>
<keyword evidence="6" id="KW-0547">Nucleotide-binding</keyword>
<dbReference type="EMBL" id="KB726218">
    <property type="protein sequence ID" value="EMT74041.1"/>
    <property type="molecule type" value="Genomic_DNA"/>
</dbReference>
<feature type="transmembrane region" description="Helical" evidence="12">
    <location>
        <begin position="1479"/>
        <end position="1501"/>
    </location>
</feature>
<dbReference type="GO" id="GO:0140359">
    <property type="term" value="F:ABC-type transporter activity"/>
    <property type="evidence" value="ECO:0007669"/>
    <property type="project" value="InterPro"/>
</dbReference>
<keyword evidence="5 12" id="KW-0812">Transmembrane</keyword>
<dbReference type="InterPro" id="IPR036640">
    <property type="entry name" value="ABC1_TM_sf"/>
</dbReference>
<evidence type="ECO:0000256" key="8">
    <source>
        <dbReference type="ARBA" id="ARBA00022989"/>
    </source>
</evidence>
<evidence type="ECO:0000256" key="1">
    <source>
        <dbReference type="ARBA" id="ARBA00004651"/>
    </source>
</evidence>
<feature type="transmembrane region" description="Helical" evidence="12">
    <location>
        <begin position="465"/>
        <end position="489"/>
    </location>
</feature>
<feature type="transmembrane region" description="Helical" evidence="12">
    <location>
        <begin position="363"/>
        <end position="381"/>
    </location>
</feature>
<dbReference type="GO" id="GO:0005524">
    <property type="term" value="F:ATP binding"/>
    <property type="evidence" value="ECO:0007669"/>
    <property type="project" value="UniProtKB-KW"/>
</dbReference>
<feature type="region of interest" description="Disordered" evidence="11">
    <location>
        <begin position="1112"/>
        <end position="1137"/>
    </location>
</feature>
<dbReference type="FunFam" id="3.40.50.300:FF:000838">
    <property type="entry name" value="ABC multidrug transporter (Eurofung)"/>
    <property type="match status" value="1"/>
</dbReference>
<dbReference type="PROSITE" id="PS50893">
    <property type="entry name" value="ABC_TRANSPORTER_2"/>
    <property type="match status" value="3"/>
</dbReference>
<feature type="transmembrane region" description="Helical" evidence="12">
    <location>
        <begin position="387"/>
        <end position="408"/>
    </location>
</feature>
<evidence type="ECO:0000256" key="7">
    <source>
        <dbReference type="ARBA" id="ARBA00022840"/>
    </source>
</evidence>
<dbReference type="PROSITE" id="PS50929">
    <property type="entry name" value="ABC_TM1F"/>
    <property type="match status" value="3"/>
</dbReference>
<dbReference type="CDD" id="cd03244">
    <property type="entry name" value="ABCC_MRP_domain2"/>
    <property type="match status" value="1"/>
</dbReference>
<dbReference type="Pfam" id="PF00664">
    <property type="entry name" value="ABC_membrane"/>
    <property type="match status" value="3"/>
</dbReference>
<proteinExistence type="inferred from homology"/>
<evidence type="ECO:0000256" key="6">
    <source>
        <dbReference type="ARBA" id="ARBA00022741"/>
    </source>
</evidence>
<keyword evidence="4" id="KW-1003">Cell membrane</keyword>
<feature type="transmembrane region" description="Helical" evidence="12">
    <location>
        <begin position="1432"/>
        <end position="1459"/>
    </location>
</feature>
<dbReference type="InterPro" id="IPR044746">
    <property type="entry name" value="ABCC_6TM_D1"/>
</dbReference>
<feature type="transmembrane region" description="Helical" evidence="12">
    <location>
        <begin position="879"/>
        <end position="906"/>
    </location>
</feature>
<dbReference type="PROSITE" id="PS00211">
    <property type="entry name" value="ABC_TRANSPORTER_1"/>
    <property type="match status" value="3"/>
</dbReference>
<keyword evidence="10" id="KW-0325">Glycoprotein</keyword>
<feature type="transmembrane region" description="Helical" evidence="12">
    <location>
        <begin position="1580"/>
        <end position="1597"/>
    </location>
</feature>
<evidence type="ECO:0000259" key="14">
    <source>
        <dbReference type="PROSITE" id="PS50929"/>
    </source>
</evidence>
<dbReference type="GO" id="GO:0005886">
    <property type="term" value="C:plasma membrane"/>
    <property type="evidence" value="ECO:0007669"/>
    <property type="project" value="UniProtKB-SubCell"/>
</dbReference>
<evidence type="ECO:0000313" key="16">
    <source>
        <dbReference type="Proteomes" id="UP000016929"/>
    </source>
</evidence>
<dbReference type="OrthoDB" id="6500128at2759"/>
<evidence type="ECO:0000256" key="3">
    <source>
        <dbReference type="ARBA" id="ARBA00022448"/>
    </source>
</evidence>
<feature type="transmembrane region" description="Helical" evidence="12">
    <location>
        <begin position="102"/>
        <end position="121"/>
    </location>
</feature>
<feature type="transmembrane region" description="Helical" evidence="12">
    <location>
        <begin position="1657"/>
        <end position="1685"/>
    </location>
</feature>
<dbReference type="STRING" id="1229665.N1S8M7"/>
<dbReference type="InterPro" id="IPR027417">
    <property type="entry name" value="P-loop_NTPase"/>
</dbReference>
<dbReference type="CDD" id="cd18580">
    <property type="entry name" value="ABC_6TM_ABCC_D2"/>
    <property type="match status" value="1"/>
</dbReference>
<dbReference type="SUPFAM" id="SSF52540">
    <property type="entry name" value="P-loop containing nucleoside triphosphate hydrolases"/>
    <property type="match status" value="3"/>
</dbReference>
<evidence type="ECO:0000256" key="4">
    <source>
        <dbReference type="ARBA" id="ARBA00022475"/>
    </source>
</evidence>
<dbReference type="Pfam" id="PF00005">
    <property type="entry name" value="ABC_tran"/>
    <property type="match status" value="3"/>
</dbReference>
<dbReference type="InterPro" id="IPR017871">
    <property type="entry name" value="ABC_transporter-like_CS"/>
</dbReference>
<dbReference type="PANTHER" id="PTHR24223:SF269">
    <property type="entry name" value="ABC MULTIDRUG TRANSPORTER (EUROFUNG)-RELATED"/>
    <property type="match status" value="1"/>
</dbReference>
<evidence type="ECO:0000259" key="13">
    <source>
        <dbReference type="PROSITE" id="PS50893"/>
    </source>
</evidence>
<organism evidence="15 16">
    <name type="scientific">Fusarium oxysporum f. sp. cubense (strain race 4)</name>
    <name type="common">Panama disease fungus</name>
    <dbReference type="NCBI Taxonomy" id="2502994"/>
    <lineage>
        <taxon>Eukaryota</taxon>
        <taxon>Fungi</taxon>
        <taxon>Dikarya</taxon>
        <taxon>Ascomycota</taxon>
        <taxon>Pezizomycotina</taxon>
        <taxon>Sordariomycetes</taxon>
        <taxon>Hypocreomycetidae</taxon>
        <taxon>Hypocreales</taxon>
        <taxon>Nectriaceae</taxon>
        <taxon>Fusarium</taxon>
        <taxon>Fusarium oxysporum species complex</taxon>
    </lineage>
</organism>
<feature type="domain" description="ABC transmembrane type-1" evidence="14">
    <location>
        <begin position="1443"/>
        <end position="1723"/>
    </location>
</feature>
<dbReference type="FunFam" id="1.20.1560.10:FF:000066">
    <property type="entry name" value="ABC multidrug transporter (Eurofung)"/>
    <property type="match status" value="2"/>
</dbReference>
<dbReference type="PANTHER" id="PTHR24223">
    <property type="entry name" value="ATP-BINDING CASSETTE SUB-FAMILY C"/>
    <property type="match status" value="1"/>
</dbReference>
<feature type="transmembrane region" description="Helical" evidence="12">
    <location>
        <begin position="1617"/>
        <end position="1636"/>
    </location>
</feature>
<feature type="domain" description="ABC transmembrane type-1" evidence="14">
    <location>
        <begin position="890"/>
        <end position="1017"/>
    </location>
</feature>
<feature type="domain" description="ABC transporter" evidence="13">
    <location>
        <begin position="1156"/>
        <end position="1381"/>
    </location>
</feature>
<evidence type="ECO:0000256" key="11">
    <source>
        <dbReference type="SAM" id="MobiDB-lite"/>
    </source>
</evidence>
<feature type="transmembrane region" description="Helical" evidence="12">
    <location>
        <begin position="1010"/>
        <end position="1038"/>
    </location>
</feature>
<evidence type="ECO:0000313" key="15">
    <source>
        <dbReference type="EMBL" id="EMT74041.1"/>
    </source>
</evidence>
<sequence>MVSLSCDDSFGPYAGDCRGGFDFTLLFEESILTIPITALVLLAAPCRVLYLLHKNKVKVDSSRWLYCKIVIATKASLPTAALSFVTSISLLCLSYVEHVYSYRPSTVLILFLLFSALFDATRTRTLWLQGYNRPAAITALIATVIKIVMLAVEAIEKRRFLRPQYRALPPEVTGSVLSHWFFSWQIPLFRAGYSKHLEIETLFPLEKHFKSLYLQQLLQTAWAKASRKGNHALMLTVLRTLKWPTLSIIFPRLCFIGFTFCQPFLISATLEWAENDSDSDDMNQGYGLIGAWFLVFMGLAVTSGQYQHLTYRAITMARGQLVSILFDKVTDISITAADPSAALTLMSADIERIDTGWRTAHDVWANLVEIVIAVYLLGRQLGIACLIPVGAAIFSIVGSVIAVSFVMARQAAWLEAIEKRISVTSQMLGSMKGVKMCGLTDVLSTHIHALRNDELRISGKFRRLLIWNMVLAYLAPIFAPVLTFATYSLVARSRGGDNNLDINRMFTSLSLFALLNEPISSFVTSLSSLMGSVGSFARIQAFLNTDIRVDDRIISHGNKSERSLTPKSLRSEQEKDSVSSEKEPNLQKDSLFVNSLDGNCIVVKTGAFGYDTTQKPILSDITAQVPLGKLTLVVGPVGSGKSTLLRAFLGEVAVMAGSIQMMNSEIAYCDQTPWHMNGTVRDSIIAFSHVDERWYQKVLQACSLTEDLAQLPKGDLSTIGSKGIVLSGGQSQRVSLARAVYAQKRIIILDDVFSGLDMHTENAVFHNLLGTQGLLRQLNTTVVMATSRANRLSYADHIISLDGTGIGCEQGNFDKLTNDDNYVSRLAVASANWTFNQATASSTSTEPSVDALVDSEVILSDEARDDAGRRTGDMAIYLYYIRAIGWIPSLIFVFAICAFIVCQSFPTIWLNWWAAANAKDPFARLGYYLGIYAMLGGLAIIFLVLSTWQMIVTMVPLSGNSFHQSLLKTVLNAPMSFFAATDAGVTINRFSQDLQLVDMDLPLSALNTFATFVLCIAEMVLISVAYLAPIFAPVLTFATYSLVARSRGGDNNLDINRMFTSLSLFALLNEPISSFVTSLSSLMGSVGSFARIQAFLNTDIRVDDRIISHGNKSERSLTPKSLRSEQEKDSVSSEKEPNLQKDSLFVNSLDGNCIVVKTGAFGYDTTQKPILSDITAQVPLGKLTLVVGPVGSGKSTLLRAFLGEVAVMAGSIQMMNSEIAYCDQTPWHMNGTVRDSIIAFSHVDERWYQKVLQACSLTEDLAQLPKGDLSTIGSKGIVLSGGQSQRVSLARAVYAQKRIIILDDVFSGLDMHTENAVFHNLLGTQGLLRQLNTTVVMATSRANRLSYADHIISLDGTGIGCEQGNFDKLTNDDNYVSRLAVASANWTFNQATASSTSTEPSVDALVDSEVILSDEARDDAGRRTGDMAIYLYYIRAIGWIPSLIFVFAICAFIVCQSFPTIWLNWWAAANAKDPFARLGYYLGIYAMLGGLAIIFLVLSTWQMIVTMVPLSGNSFHQSLLKTVLNAPMSFFAATDAGVTINRFSQDLQLVDMDLPLSALNTFATFVLCIAEMVLISVGSYYTAIAFPFLFAALWMVQHTYLRTSRQLRFMDLEAKSPLYALFTESVAGLATLRAFGWRDAVEKKHHDLLDRSQRPFYLLYAAQRWLTLVLDLFVTVIAVLVVVLVTQLRGVLPTGLIGVALVNIIQFSQHLKLLMTFWTTLETHIGAISRIKSFTSDTASEHEPQEKEQPPSIWPSKGQIVFDNVSAGYTPSENVLKCISLSIEAGQKIGICGRTGSGKSSMVSCLFRMVDLHGGQIIVDGLDISTLPREEVRARIVGVPQDAFIIEGSSVRLNADPAQGLSDAAIEDAMRAVELWDIIAEKGGLDAPIETLHLSHGQKQLFCIARAILRPSPIVILDEATSSVDSHVDGLVQRVIRERFENRTVIAIVHKLQSALEDFDMVAVLDKGELLEFGPPRQLLEEGPENSAFAALYKSLGTGDKEAPQE</sequence>
<gene>
    <name evidence="15" type="ORF">FOC4_g10001998</name>
</gene>
<dbReference type="FunFam" id="3.40.50.300:FF:001854">
    <property type="entry name" value="ABC multidrug transporter (Eurofung)"/>
    <property type="match status" value="2"/>
</dbReference>
<dbReference type="FunFam" id="1.20.1560.10:FF:000055">
    <property type="entry name" value="ABC multidrug transporter (Eurofung)"/>
    <property type="match status" value="1"/>
</dbReference>
<keyword evidence="8 12" id="KW-1133">Transmembrane helix</keyword>
<dbReference type="SMART" id="SM00382">
    <property type="entry name" value="AAA"/>
    <property type="match status" value="3"/>
</dbReference>
<dbReference type="Gene3D" id="1.20.1560.10">
    <property type="entry name" value="ABC transporter type 1, transmembrane domain"/>
    <property type="match status" value="3"/>
</dbReference>
<dbReference type="Gene3D" id="3.40.50.300">
    <property type="entry name" value="P-loop containing nucleotide triphosphate hydrolases"/>
    <property type="match status" value="3"/>
</dbReference>
<feature type="domain" description="ABC transmembrane type-1" evidence="14">
    <location>
        <begin position="253"/>
        <end position="531"/>
    </location>
</feature>
<comment type="similarity">
    <text evidence="2">Belongs to the ABC transporter superfamily. ABCC family. Conjugate transporter (TC 3.A.1.208) subfamily.</text>
</comment>
<dbReference type="CDD" id="cd18579">
    <property type="entry name" value="ABC_6TM_ABCC_D1"/>
    <property type="match status" value="1"/>
</dbReference>
<evidence type="ECO:0000256" key="10">
    <source>
        <dbReference type="ARBA" id="ARBA00023180"/>
    </source>
</evidence>
<reference evidence="16" key="1">
    <citation type="submission" date="2012-09" db="EMBL/GenBank/DDBJ databases">
        <title>Genome sequencing and comparative transcriptomics of race 1 and race 4 of banana pathogen: Fusarium oxysporum f. sp. cubense.</title>
        <authorList>
            <person name="Fang X."/>
            <person name="Huang J."/>
        </authorList>
    </citation>
    <scope>NUCLEOTIDE SEQUENCE [LARGE SCALE GENOMIC DNA]</scope>
    <source>
        <strain evidence="16">race 4</strain>
    </source>
</reference>
<dbReference type="GO" id="GO:0016887">
    <property type="term" value="F:ATP hydrolysis activity"/>
    <property type="evidence" value="ECO:0007669"/>
    <property type="project" value="InterPro"/>
</dbReference>
<dbReference type="InterPro" id="IPR003439">
    <property type="entry name" value="ABC_transporter-like_ATP-bd"/>
</dbReference>
<keyword evidence="3" id="KW-0813">Transport</keyword>
<accession>N1S8M7</accession>
<comment type="subcellular location">
    <subcellularLocation>
        <location evidence="1">Cell membrane</location>
        <topology evidence="1">Multi-pass membrane protein</topology>
    </subcellularLocation>
</comment>
<keyword evidence="9 12" id="KW-0472">Membrane</keyword>
<keyword evidence="16" id="KW-1185">Reference proteome</keyword>
<reference evidence="16" key="2">
    <citation type="journal article" date="2014" name="PLoS ONE">
        <title>Genome and Transcriptome Analysis of the Fungal Pathogen Fusarium oxysporum f. sp. cubense Causing Banana Vascular Wilt Disease.</title>
        <authorList>
            <person name="Guo L."/>
            <person name="Han L."/>
            <person name="Yang L."/>
            <person name="Zeng H."/>
            <person name="Fan D."/>
            <person name="Zhu Y."/>
            <person name="Feng Y."/>
            <person name="Wang G."/>
            <person name="Peng C."/>
            <person name="Jiang X."/>
            <person name="Zhou D."/>
            <person name="Ni P."/>
            <person name="Liang C."/>
            <person name="Liu L."/>
            <person name="Wang J."/>
            <person name="Mao C."/>
            <person name="Fang X."/>
            <person name="Peng M."/>
            <person name="Huang J."/>
        </authorList>
    </citation>
    <scope>NUCLEOTIDE SEQUENCE [LARGE SCALE GENOMIC DNA]</scope>
    <source>
        <strain evidence="16">race 4</strain>
    </source>
</reference>
<dbReference type="SUPFAM" id="SSF90123">
    <property type="entry name" value="ABC transporter transmembrane region"/>
    <property type="match status" value="3"/>
</dbReference>
<evidence type="ECO:0000256" key="12">
    <source>
        <dbReference type="SAM" id="Phobius"/>
    </source>
</evidence>
<dbReference type="InterPro" id="IPR050173">
    <property type="entry name" value="ABC_transporter_C-like"/>
</dbReference>
<dbReference type="InterPro" id="IPR011527">
    <property type="entry name" value="ABC1_TM_dom"/>
</dbReference>
<name>N1S8M7_FUSC4</name>
<evidence type="ECO:0000256" key="9">
    <source>
        <dbReference type="ARBA" id="ARBA00023136"/>
    </source>
</evidence>